<organism evidence="4 5">
    <name type="scientific">Daphnia pulex</name>
    <name type="common">Water flea</name>
    <dbReference type="NCBI Taxonomy" id="6669"/>
    <lineage>
        <taxon>Eukaryota</taxon>
        <taxon>Metazoa</taxon>
        <taxon>Ecdysozoa</taxon>
        <taxon>Arthropoda</taxon>
        <taxon>Crustacea</taxon>
        <taxon>Branchiopoda</taxon>
        <taxon>Diplostraca</taxon>
        <taxon>Cladocera</taxon>
        <taxon>Anomopoda</taxon>
        <taxon>Daphniidae</taxon>
        <taxon>Daphnia</taxon>
    </lineage>
</organism>
<feature type="compositionally biased region" description="Basic and acidic residues" evidence="1">
    <location>
        <begin position="162"/>
        <end position="181"/>
    </location>
</feature>
<evidence type="ECO:0008006" key="6">
    <source>
        <dbReference type="Google" id="ProtNLM"/>
    </source>
</evidence>
<reference evidence="4 5" key="1">
    <citation type="journal article" date="2011" name="Science">
        <title>The ecoresponsive genome of Daphnia pulex.</title>
        <authorList>
            <person name="Colbourne J.K."/>
            <person name="Pfrender M.E."/>
            <person name="Gilbert D."/>
            <person name="Thomas W.K."/>
            <person name="Tucker A."/>
            <person name="Oakley T.H."/>
            <person name="Tokishita S."/>
            <person name="Aerts A."/>
            <person name="Arnold G.J."/>
            <person name="Basu M.K."/>
            <person name="Bauer D.J."/>
            <person name="Caceres C.E."/>
            <person name="Carmel L."/>
            <person name="Casola C."/>
            <person name="Choi J.H."/>
            <person name="Detter J.C."/>
            <person name="Dong Q."/>
            <person name="Dusheyko S."/>
            <person name="Eads B.D."/>
            <person name="Frohlich T."/>
            <person name="Geiler-Samerotte K.A."/>
            <person name="Gerlach D."/>
            <person name="Hatcher P."/>
            <person name="Jogdeo S."/>
            <person name="Krijgsveld J."/>
            <person name="Kriventseva E.V."/>
            <person name="Kultz D."/>
            <person name="Laforsch C."/>
            <person name="Lindquist E."/>
            <person name="Lopez J."/>
            <person name="Manak J.R."/>
            <person name="Muller J."/>
            <person name="Pangilinan J."/>
            <person name="Patwardhan R.P."/>
            <person name="Pitluck S."/>
            <person name="Pritham E.J."/>
            <person name="Rechtsteiner A."/>
            <person name="Rho M."/>
            <person name="Rogozin I.B."/>
            <person name="Sakarya O."/>
            <person name="Salamov A."/>
            <person name="Schaack S."/>
            <person name="Shapiro H."/>
            <person name="Shiga Y."/>
            <person name="Skalitzky C."/>
            <person name="Smith Z."/>
            <person name="Souvorov A."/>
            <person name="Sung W."/>
            <person name="Tang Z."/>
            <person name="Tsuchiya D."/>
            <person name="Tu H."/>
            <person name="Vos H."/>
            <person name="Wang M."/>
            <person name="Wolf Y.I."/>
            <person name="Yamagata H."/>
            <person name="Yamada T."/>
            <person name="Ye Y."/>
            <person name="Shaw J.R."/>
            <person name="Andrews J."/>
            <person name="Crease T.J."/>
            <person name="Tang H."/>
            <person name="Lucas S.M."/>
            <person name="Robertson H.M."/>
            <person name="Bork P."/>
            <person name="Koonin E.V."/>
            <person name="Zdobnov E.M."/>
            <person name="Grigoriev I.V."/>
            <person name="Lynch M."/>
            <person name="Boore J.L."/>
        </authorList>
    </citation>
    <scope>NUCLEOTIDE SEQUENCE [LARGE SCALE GENOMIC DNA]</scope>
</reference>
<dbReference type="HOGENOM" id="CLU_840093_0_0_1"/>
<evidence type="ECO:0000256" key="1">
    <source>
        <dbReference type="SAM" id="MobiDB-lite"/>
    </source>
</evidence>
<keyword evidence="2" id="KW-0472">Membrane</keyword>
<accession>E9H1P9</accession>
<sequence length="331" mass="37100">MKNNRSCDPDIRDVTHMKTKPRAAVLPTAALLLYAVAAAAAAEGSPKGRGTESSCRELKDFPCALGSLTLSPVEQLIILFRHHPSHFRAVRREVISGLRRLTCIDGSLDSRLCTKAAAAARQEHTIICGEDRQNKSGNQPYRRRTNPQYGNTKKKKKKKKKNESDKIEDHHEMKHSLDKSQESYMHLQSDTRNWERDNWTADGKAEVAASATIIITKETSMASIVDDLLDEGTPRMNITVETAESVYLIQSSAWRSGRTQWPQTPAEKAAEKMEYYKAYDPLTGLKIAATLSGFLTMAVLYVFYKSLATYRVRLMKSNEMIELSRAATCAD</sequence>
<keyword evidence="5" id="KW-1185">Reference proteome</keyword>
<feature type="signal peptide" evidence="3">
    <location>
        <begin position="1"/>
        <end position="41"/>
    </location>
</feature>
<evidence type="ECO:0000313" key="5">
    <source>
        <dbReference type="Proteomes" id="UP000000305"/>
    </source>
</evidence>
<evidence type="ECO:0000256" key="3">
    <source>
        <dbReference type="SAM" id="SignalP"/>
    </source>
</evidence>
<feature type="compositionally biased region" description="Basic residues" evidence="1">
    <location>
        <begin position="152"/>
        <end position="161"/>
    </location>
</feature>
<keyword evidence="2" id="KW-0812">Transmembrane</keyword>
<dbReference type="EMBL" id="GL732584">
    <property type="protein sequence ID" value="EFX74333.1"/>
    <property type="molecule type" value="Genomic_DNA"/>
</dbReference>
<protein>
    <recommendedName>
        <fullName evidence="6">RING-type E3 ubiquitin transferase</fullName>
    </recommendedName>
</protein>
<evidence type="ECO:0000313" key="4">
    <source>
        <dbReference type="EMBL" id="EFX74333.1"/>
    </source>
</evidence>
<dbReference type="OrthoDB" id="6505468at2759"/>
<keyword evidence="3" id="KW-0732">Signal</keyword>
<evidence type="ECO:0000256" key="2">
    <source>
        <dbReference type="SAM" id="Phobius"/>
    </source>
</evidence>
<dbReference type="KEGG" id="dpx:DAPPUDRAFT_251999"/>
<feature type="transmembrane region" description="Helical" evidence="2">
    <location>
        <begin position="287"/>
        <end position="304"/>
    </location>
</feature>
<dbReference type="Proteomes" id="UP000000305">
    <property type="component" value="Unassembled WGS sequence"/>
</dbReference>
<gene>
    <name evidence="4" type="ORF">DAPPUDRAFT_251999</name>
</gene>
<feature type="region of interest" description="Disordered" evidence="1">
    <location>
        <begin position="129"/>
        <end position="184"/>
    </location>
</feature>
<dbReference type="InParanoid" id="E9H1P9"/>
<feature type="chain" id="PRO_5003241446" description="RING-type E3 ubiquitin transferase" evidence="3">
    <location>
        <begin position="42"/>
        <end position="331"/>
    </location>
</feature>
<name>E9H1P9_DAPPU</name>
<proteinExistence type="predicted"/>
<dbReference type="AlphaFoldDB" id="E9H1P9"/>
<keyword evidence="2" id="KW-1133">Transmembrane helix</keyword>